<keyword evidence="1 4" id="KW-0378">Hydrolase</keyword>
<dbReference type="SUPFAM" id="SSF53187">
    <property type="entry name" value="Zn-dependent exopeptidases"/>
    <property type="match status" value="1"/>
</dbReference>
<feature type="binding site" evidence="2">
    <location>
        <position position="135"/>
    </location>
    <ligand>
        <name>Mn(2+)</name>
        <dbReference type="ChEBI" id="CHEBI:29035"/>
        <label>2</label>
    </ligand>
</feature>
<comment type="cofactor">
    <cofactor evidence="2">
        <name>Mn(2+)</name>
        <dbReference type="ChEBI" id="CHEBI:29035"/>
    </cofactor>
    <text evidence="2">The Mn(2+) ion enhances activity.</text>
</comment>
<dbReference type="InterPro" id="IPR002933">
    <property type="entry name" value="Peptidase_M20"/>
</dbReference>
<dbReference type="Gene3D" id="3.40.630.10">
    <property type="entry name" value="Zn peptidases"/>
    <property type="match status" value="1"/>
</dbReference>
<dbReference type="Pfam" id="PF07687">
    <property type="entry name" value="M20_dimer"/>
    <property type="match status" value="1"/>
</dbReference>
<dbReference type="GO" id="GO:0046872">
    <property type="term" value="F:metal ion binding"/>
    <property type="evidence" value="ECO:0007669"/>
    <property type="project" value="UniProtKB-KW"/>
</dbReference>
<protein>
    <submittedName>
        <fullName evidence="4">Amidohydrolase</fullName>
    </submittedName>
</protein>
<feature type="binding site" evidence="2">
    <location>
        <position position="102"/>
    </location>
    <ligand>
        <name>Mn(2+)</name>
        <dbReference type="ChEBI" id="CHEBI:29035"/>
        <label>2</label>
    </ligand>
</feature>
<evidence type="ECO:0000259" key="3">
    <source>
        <dbReference type="Pfam" id="PF07687"/>
    </source>
</evidence>
<proteinExistence type="predicted"/>
<organism evidence="4 5">
    <name type="scientific">Fodinibius salinus</name>
    <dbReference type="NCBI Taxonomy" id="860790"/>
    <lineage>
        <taxon>Bacteria</taxon>
        <taxon>Pseudomonadati</taxon>
        <taxon>Balneolota</taxon>
        <taxon>Balneolia</taxon>
        <taxon>Balneolales</taxon>
        <taxon>Balneolaceae</taxon>
        <taxon>Fodinibius</taxon>
    </lineage>
</organism>
<dbReference type="PIRSF" id="PIRSF005962">
    <property type="entry name" value="Pept_M20D_amidohydro"/>
    <property type="match status" value="1"/>
</dbReference>
<gene>
    <name evidence="4" type="ORF">LX73_2132</name>
</gene>
<dbReference type="NCBIfam" id="TIGR01891">
    <property type="entry name" value="amidohydrolases"/>
    <property type="match status" value="1"/>
</dbReference>
<feature type="domain" description="Peptidase M20 dimerisation" evidence="3">
    <location>
        <begin position="183"/>
        <end position="283"/>
    </location>
</feature>
<name>A0A5D3YK00_9BACT</name>
<evidence type="ECO:0000313" key="5">
    <source>
        <dbReference type="Proteomes" id="UP000324595"/>
    </source>
</evidence>
<dbReference type="Pfam" id="PF01546">
    <property type="entry name" value="Peptidase_M20"/>
    <property type="match status" value="1"/>
</dbReference>
<dbReference type="Proteomes" id="UP000324595">
    <property type="component" value="Unassembled WGS sequence"/>
</dbReference>
<keyword evidence="2" id="KW-0464">Manganese</keyword>
<dbReference type="GO" id="GO:0016787">
    <property type="term" value="F:hydrolase activity"/>
    <property type="evidence" value="ECO:0007669"/>
    <property type="project" value="UniProtKB-KW"/>
</dbReference>
<dbReference type="Gene3D" id="3.30.70.360">
    <property type="match status" value="1"/>
</dbReference>
<evidence type="ECO:0000256" key="1">
    <source>
        <dbReference type="ARBA" id="ARBA00022801"/>
    </source>
</evidence>
<dbReference type="PANTHER" id="PTHR11014">
    <property type="entry name" value="PEPTIDASE M20 FAMILY MEMBER"/>
    <property type="match status" value="1"/>
</dbReference>
<dbReference type="InterPro" id="IPR011650">
    <property type="entry name" value="Peptidase_M20_dimer"/>
</dbReference>
<dbReference type="SUPFAM" id="SSF55031">
    <property type="entry name" value="Bacterial exopeptidase dimerisation domain"/>
    <property type="match status" value="1"/>
</dbReference>
<evidence type="ECO:0000256" key="2">
    <source>
        <dbReference type="PIRSR" id="PIRSR005962-1"/>
    </source>
</evidence>
<dbReference type="PANTHER" id="PTHR11014:SF169">
    <property type="entry name" value="CLAN MH, FAMILY M20, PEPTIDASE T-LIKE METALLOPEPTIDASE"/>
    <property type="match status" value="1"/>
</dbReference>
<evidence type="ECO:0000313" key="4">
    <source>
        <dbReference type="EMBL" id="TYP92766.1"/>
    </source>
</evidence>
<dbReference type="InterPro" id="IPR036264">
    <property type="entry name" value="Bact_exopeptidase_dim_dom"/>
</dbReference>
<keyword evidence="2" id="KW-0479">Metal-binding</keyword>
<dbReference type="AlphaFoldDB" id="A0A5D3YK00"/>
<comment type="caution">
    <text evidence="4">The sequence shown here is derived from an EMBL/GenBank/DDBJ whole genome shotgun (WGS) entry which is preliminary data.</text>
</comment>
<keyword evidence="5" id="KW-1185">Reference proteome</keyword>
<accession>A0A5D3YK00</accession>
<feature type="binding site" evidence="2">
    <location>
        <position position="100"/>
    </location>
    <ligand>
        <name>Mn(2+)</name>
        <dbReference type="ChEBI" id="CHEBI:29035"/>
        <label>2</label>
    </ligand>
</feature>
<feature type="binding site" evidence="2">
    <location>
        <position position="161"/>
    </location>
    <ligand>
        <name>Mn(2+)</name>
        <dbReference type="ChEBI" id="CHEBI:29035"/>
        <label>2</label>
    </ligand>
</feature>
<reference evidence="4 5" key="1">
    <citation type="submission" date="2019-07" db="EMBL/GenBank/DDBJ databases">
        <title>Genomic Encyclopedia of Archaeal and Bacterial Type Strains, Phase II (KMG-II): from individual species to whole genera.</title>
        <authorList>
            <person name="Goeker M."/>
        </authorList>
    </citation>
    <scope>NUCLEOTIDE SEQUENCE [LARGE SCALE GENOMIC DNA]</scope>
    <source>
        <strain evidence="4 5">DSM 21935</strain>
    </source>
</reference>
<feature type="binding site" evidence="2">
    <location>
        <position position="356"/>
    </location>
    <ligand>
        <name>Mn(2+)</name>
        <dbReference type="ChEBI" id="CHEBI:29035"/>
        <label>2</label>
    </ligand>
</feature>
<dbReference type="RefSeq" id="WP_211359414.1">
    <property type="nucleotide sequence ID" value="NZ_VNHY01000003.1"/>
</dbReference>
<sequence>MPFNIDSDLTELTSIRHHLHSIAEISGNEQKTSKFITDFLEETAPHHLQTGIGGEGILATYKGDHTGPHILLRSELDALPIPDINDVDYQSKTEGVGHKCGHDGHMTILCGVAQLLAQNPLETGKVSLLFQPAEETGQGASRVVEDEKFQDLSPDYCFALHNLPGFQKHQIIVRKDVFAAASVGCIIRLKGATAHAAHPEEGKSPALAMAQMVEAFSAIPQFYSSLEQAAKVTVINADLGERAFGTSPGEATVMATLRAYDDNVLANLKEQCLRIANHTAKTYELAIDHEWVEEFPSTINNSEAVDYITSAAQNLEHKLNVKQYPFSWSEDFGHITAEISGAMFGLGAGKEQPALHAEDYDFPDEIISTGISMFMQIVTEVLNES</sequence>
<dbReference type="EMBL" id="VNHY01000003">
    <property type="protein sequence ID" value="TYP92766.1"/>
    <property type="molecule type" value="Genomic_DNA"/>
</dbReference>
<dbReference type="InterPro" id="IPR017439">
    <property type="entry name" value="Amidohydrolase"/>
</dbReference>